<evidence type="ECO:0000313" key="2">
    <source>
        <dbReference type="Proteomes" id="UP001153069"/>
    </source>
</evidence>
<keyword evidence="2" id="KW-1185">Reference proteome</keyword>
<evidence type="ECO:0000313" key="1">
    <source>
        <dbReference type="EMBL" id="CAB9523900.1"/>
    </source>
</evidence>
<protein>
    <submittedName>
        <fullName evidence="1">Uncharacterized protein</fullName>
    </submittedName>
</protein>
<dbReference type="EMBL" id="CAICTM010001467">
    <property type="protein sequence ID" value="CAB9523900.1"/>
    <property type="molecule type" value="Genomic_DNA"/>
</dbReference>
<sequence>MVQACKTGEESTVMTEEVTVPYTDEMERGRSGVPEEVVAGRGQLEALISNLALNGGQYRDAGGTATSLSGEMMALTRALFSSLETRLSRLEGNNMSNNRSSGDSYALQSRPTALETNFQKQAEELDTLASESKRTLERREDFDSRLSKLENQHDLQDRISRLEGLVSDMQIARRDRMDTMEQKIADLEKRIEKTALDDDEEISRVKRSFENWMDEQVQQKKASRPGVPLNVGSAPAVATGGALVPVEETKDTNLSTFLLLDKLRVAQQLPAKQSRAGVAMGPIPQPDETKFPQRNALVLKDNCDYVLRRGRQGKLIAPHPKSPASASDPEQLLFRFDKKRGGFLVHSLIDGKRLVLSTDGVPRFEQTNSPVPTSRELFFVIPRADFFLMLSPQPFPHVHP</sequence>
<comment type="caution">
    <text evidence="1">The sequence shown here is derived from an EMBL/GenBank/DDBJ whole genome shotgun (WGS) entry which is preliminary data.</text>
</comment>
<accession>A0A9N8HT56</accession>
<dbReference type="AlphaFoldDB" id="A0A9N8HT56"/>
<dbReference type="Proteomes" id="UP001153069">
    <property type="component" value="Unassembled WGS sequence"/>
</dbReference>
<name>A0A9N8HT56_9STRA</name>
<reference evidence="1" key="1">
    <citation type="submission" date="2020-06" db="EMBL/GenBank/DDBJ databases">
        <authorList>
            <consortium name="Plant Systems Biology data submission"/>
        </authorList>
    </citation>
    <scope>NUCLEOTIDE SEQUENCE</scope>
    <source>
        <strain evidence="1">D6</strain>
    </source>
</reference>
<gene>
    <name evidence="1" type="ORF">SEMRO_1469_G275340.1</name>
</gene>
<proteinExistence type="predicted"/>
<organism evidence="1 2">
    <name type="scientific">Seminavis robusta</name>
    <dbReference type="NCBI Taxonomy" id="568900"/>
    <lineage>
        <taxon>Eukaryota</taxon>
        <taxon>Sar</taxon>
        <taxon>Stramenopiles</taxon>
        <taxon>Ochrophyta</taxon>
        <taxon>Bacillariophyta</taxon>
        <taxon>Bacillariophyceae</taxon>
        <taxon>Bacillariophycidae</taxon>
        <taxon>Naviculales</taxon>
        <taxon>Naviculaceae</taxon>
        <taxon>Seminavis</taxon>
    </lineage>
</organism>